<keyword evidence="4" id="KW-1185">Reference proteome</keyword>
<dbReference type="InterPro" id="IPR014752">
    <property type="entry name" value="Arrestin-like_C"/>
</dbReference>
<dbReference type="Proteomes" id="UP001152795">
    <property type="component" value="Unassembled WGS sequence"/>
</dbReference>
<dbReference type="SUPFAM" id="SSF81296">
    <property type="entry name" value="E set domains"/>
    <property type="match status" value="2"/>
</dbReference>
<feature type="region of interest" description="Disordered" evidence="2">
    <location>
        <begin position="395"/>
        <end position="424"/>
    </location>
</feature>
<evidence type="ECO:0000313" key="3">
    <source>
        <dbReference type="EMBL" id="CAB4001966.1"/>
    </source>
</evidence>
<feature type="compositionally biased region" description="Basic and acidic residues" evidence="2">
    <location>
        <begin position="401"/>
        <end position="410"/>
    </location>
</feature>
<dbReference type="Gene3D" id="2.60.40.640">
    <property type="match status" value="2"/>
</dbReference>
<protein>
    <submittedName>
        <fullName evidence="3">Uncharacterized protein</fullName>
    </submittedName>
</protein>
<evidence type="ECO:0000313" key="4">
    <source>
        <dbReference type="Proteomes" id="UP001152795"/>
    </source>
</evidence>
<reference evidence="3" key="1">
    <citation type="submission" date="2020-04" db="EMBL/GenBank/DDBJ databases">
        <authorList>
            <person name="Alioto T."/>
            <person name="Alioto T."/>
            <person name="Gomez Garrido J."/>
        </authorList>
    </citation>
    <scope>NUCLEOTIDE SEQUENCE</scope>
    <source>
        <strain evidence="3">A484AB</strain>
    </source>
</reference>
<dbReference type="Pfam" id="PF02752">
    <property type="entry name" value="Arrestin_C"/>
    <property type="match status" value="1"/>
</dbReference>
<dbReference type="EMBL" id="CACRXK020004219">
    <property type="protein sequence ID" value="CAB4001966.1"/>
    <property type="molecule type" value="Genomic_DNA"/>
</dbReference>
<proteinExistence type="inferred from homology"/>
<organism evidence="3 4">
    <name type="scientific">Paramuricea clavata</name>
    <name type="common">Red gorgonian</name>
    <name type="synonym">Violescent sea-whip</name>
    <dbReference type="NCBI Taxonomy" id="317549"/>
    <lineage>
        <taxon>Eukaryota</taxon>
        <taxon>Metazoa</taxon>
        <taxon>Cnidaria</taxon>
        <taxon>Anthozoa</taxon>
        <taxon>Octocorallia</taxon>
        <taxon>Malacalcyonacea</taxon>
        <taxon>Plexauridae</taxon>
        <taxon>Paramuricea</taxon>
    </lineage>
</organism>
<dbReference type="OrthoDB" id="2333384at2759"/>
<dbReference type="InterPro" id="IPR011022">
    <property type="entry name" value="Arrestin_C-like"/>
</dbReference>
<sequence>MGKPDEFKITFTSNKRVYYAGDMVTGNVVTKSRKKLKFRSIRMEFLGEAKVARANSKDWVTVQSYFDEKVEIYGKGANQDGSYPTIQAGDHVFPFHFEIPRRRLPSSFEGRFGCIRYSLKATMDRPWKSNYNAKNAITILEIVDINEPWALEPIVMEREMQTQFMCFNRGSIVAQMRTDRCGYCPGEAVALTGGFCNNTSSRTKPVTVSLYQKTIYTQGSKKNEINKCVKVSKDKRLQPHRPIQWENQMFSIPAIPPTINNSKFIKVSYLLEVSIQSSRGSLVLNLPITIGTVPFRPPILASAPPMMSPVYPLPSAPPADLAPPYEVNLPSYSESMATAQLGPPPAYAECVFGSARIWDENDAAGGAVMGDTSFTPMYAFVSHYEYRPSTAGTFTEEETITAEREPRLDAVDDGLSDSMDEESD</sequence>
<evidence type="ECO:0000256" key="1">
    <source>
        <dbReference type="ARBA" id="ARBA00005298"/>
    </source>
</evidence>
<dbReference type="InterPro" id="IPR011021">
    <property type="entry name" value="Arrestin-like_N"/>
</dbReference>
<accession>A0A6S7HCG1</accession>
<name>A0A6S7HCG1_PARCT</name>
<comment type="caution">
    <text evidence="3">The sequence shown here is derived from an EMBL/GenBank/DDBJ whole genome shotgun (WGS) entry which is preliminary data.</text>
</comment>
<dbReference type="PANTHER" id="PTHR11188">
    <property type="entry name" value="ARRESTIN DOMAIN CONTAINING PROTEIN"/>
    <property type="match status" value="1"/>
</dbReference>
<comment type="similarity">
    <text evidence="1">Belongs to the arrestin family.</text>
</comment>
<gene>
    <name evidence="3" type="ORF">PACLA_8A073921</name>
</gene>
<dbReference type="Pfam" id="PF00339">
    <property type="entry name" value="Arrestin_N"/>
    <property type="match status" value="1"/>
</dbReference>
<dbReference type="InterPro" id="IPR050357">
    <property type="entry name" value="Arrestin_domain-protein"/>
</dbReference>
<dbReference type="InterPro" id="IPR014756">
    <property type="entry name" value="Ig_E-set"/>
</dbReference>
<dbReference type="SMART" id="SM01017">
    <property type="entry name" value="Arrestin_C"/>
    <property type="match status" value="1"/>
</dbReference>
<dbReference type="GO" id="GO:0005737">
    <property type="term" value="C:cytoplasm"/>
    <property type="evidence" value="ECO:0007669"/>
    <property type="project" value="TreeGrafter"/>
</dbReference>
<evidence type="ECO:0000256" key="2">
    <source>
        <dbReference type="SAM" id="MobiDB-lite"/>
    </source>
</evidence>
<dbReference type="AlphaFoldDB" id="A0A6S7HCG1"/>
<dbReference type="PANTHER" id="PTHR11188:SF17">
    <property type="entry name" value="FI21816P1"/>
    <property type="match status" value="1"/>
</dbReference>
<dbReference type="GO" id="GO:0015031">
    <property type="term" value="P:protein transport"/>
    <property type="evidence" value="ECO:0007669"/>
    <property type="project" value="TreeGrafter"/>
</dbReference>
<feature type="compositionally biased region" description="Acidic residues" evidence="2">
    <location>
        <begin position="411"/>
        <end position="424"/>
    </location>
</feature>